<comment type="caution">
    <text evidence="2">The sequence shown here is derived from an EMBL/GenBank/DDBJ whole genome shotgun (WGS) entry which is preliminary data.</text>
</comment>
<gene>
    <name evidence="2" type="ORF">Ahy_A01g000360</name>
</gene>
<dbReference type="Proteomes" id="UP000289738">
    <property type="component" value="Chromosome A01"/>
</dbReference>
<dbReference type="EMBL" id="SDMP01000001">
    <property type="protein sequence ID" value="RYR75775.1"/>
    <property type="molecule type" value="Genomic_DNA"/>
</dbReference>
<keyword evidence="3" id="KW-1185">Reference proteome</keyword>
<accession>A0A445EJX7</accession>
<name>A0A445EJX7_ARAHY</name>
<proteinExistence type="predicted"/>
<protein>
    <submittedName>
        <fullName evidence="2">Uncharacterized protein</fullName>
    </submittedName>
</protein>
<evidence type="ECO:0000256" key="1">
    <source>
        <dbReference type="SAM" id="MobiDB-lite"/>
    </source>
</evidence>
<evidence type="ECO:0000313" key="3">
    <source>
        <dbReference type="Proteomes" id="UP000289738"/>
    </source>
</evidence>
<evidence type="ECO:0000313" key="2">
    <source>
        <dbReference type="EMBL" id="RYR75775.1"/>
    </source>
</evidence>
<organism evidence="2 3">
    <name type="scientific">Arachis hypogaea</name>
    <name type="common">Peanut</name>
    <dbReference type="NCBI Taxonomy" id="3818"/>
    <lineage>
        <taxon>Eukaryota</taxon>
        <taxon>Viridiplantae</taxon>
        <taxon>Streptophyta</taxon>
        <taxon>Embryophyta</taxon>
        <taxon>Tracheophyta</taxon>
        <taxon>Spermatophyta</taxon>
        <taxon>Magnoliopsida</taxon>
        <taxon>eudicotyledons</taxon>
        <taxon>Gunneridae</taxon>
        <taxon>Pentapetalae</taxon>
        <taxon>rosids</taxon>
        <taxon>fabids</taxon>
        <taxon>Fabales</taxon>
        <taxon>Fabaceae</taxon>
        <taxon>Papilionoideae</taxon>
        <taxon>50 kb inversion clade</taxon>
        <taxon>dalbergioids sensu lato</taxon>
        <taxon>Dalbergieae</taxon>
        <taxon>Pterocarpus clade</taxon>
        <taxon>Arachis</taxon>
    </lineage>
</organism>
<reference evidence="2 3" key="1">
    <citation type="submission" date="2019-01" db="EMBL/GenBank/DDBJ databases">
        <title>Sequencing of cultivated peanut Arachis hypogaea provides insights into genome evolution and oil improvement.</title>
        <authorList>
            <person name="Chen X."/>
        </authorList>
    </citation>
    <scope>NUCLEOTIDE SEQUENCE [LARGE SCALE GENOMIC DNA]</scope>
    <source>
        <strain evidence="3">cv. Fuhuasheng</strain>
        <tissue evidence="2">Leaves</tissue>
    </source>
</reference>
<sequence>MSEVPVYWLRDNENIHLIKFDGRGSSADTVDDTFLSGAVRRNITRTMVDLNTPPKGSQEESNFEHSNDGMMQSNVESHEGSAIRDSMMNFYQVNPDDDEYAEVEPTEISDEGEEEENKNYYGDTQITLTQPIISRLYVPLDHFSTLNLEAMTSDCLFSHGSFEEDPTNEFEIGQQFENKEKVILTIKTYNIRRAVEYKILESDQLKYAIKCIQFKSGCRWNKRMLDCPLGL</sequence>
<dbReference type="AlphaFoldDB" id="A0A445EJX7"/>
<feature type="region of interest" description="Disordered" evidence="1">
    <location>
        <begin position="48"/>
        <end position="70"/>
    </location>
</feature>